<dbReference type="GO" id="GO:0005524">
    <property type="term" value="F:ATP binding"/>
    <property type="evidence" value="ECO:0007669"/>
    <property type="project" value="UniProtKB-UniRule"/>
</dbReference>
<reference evidence="3 4" key="1">
    <citation type="submission" date="2021-02" db="EMBL/GenBank/DDBJ databases">
        <title>Leishmania (Mundinia) enrietti genome sequencing and assembly.</title>
        <authorList>
            <person name="Almutairi H."/>
            <person name="Gatherer D."/>
        </authorList>
    </citation>
    <scope>NUCLEOTIDE SEQUENCE [LARGE SCALE GENOMIC DNA]</scope>
    <source>
        <strain evidence="3">CUR178</strain>
    </source>
</reference>
<dbReference type="InterPro" id="IPR011009">
    <property type="entry name" value="Kinase-like_dom_sf"/>
</dbReference>
<evidence type="ECO:0008006" key="5">
    <source>
        <dbReference type="Google" id="ProtNLM"/>
    </source>
</evidence>
<dbReference type="InterPro" id="IPR017441">
    <property type="entry name" value="Protein_kinase_ATP_BS"/>
</dbReference>
<sequence>MGSIIHEAPRVQEAVLENRVEAFYIAPRPPLRRSPGARRERCPLCRGAGSSDPPCEGHAQPSPPAIPKASTATLLGPRSAFSTLLPLHAPSGCLMATHQRHRLPRSAAEEGAAAAANQTLVRLQAAQPTALLRHSRQAHLLPLEAWQPLTLAPDPALASQQLMASVSSPLNSEFPAPVTPLAAPGCGSVVAKVPSRISHRWHMRRDDVGAAPFSHTFGERSGHGAEYQQHPLQALQFLGFGAFTDSPLSTFLPRLNLRMPSCHVNTAAQIDEKHTESRPSLRFCGREHTRTRRVRSRAETLAVHVGDVGARTYRVEVVQGETSPLQSLLKAYPECVWDGSEFILIPLLDEQQELIGVLPSTGAQESPMRARDADEESDTAAAGIALPSTFGREAADDMLLPDMTTTFLHSVNASFGSAGGGGTLLDTPPPPSSLGSASAGDGCSAVSSTGPVACHAVGVTARSIAATIGPLVPRWKRFSTTAALYLTLGQAGCCDVVHFPYVAVQLCDWDDLVGQQRMRIEIKASCSAAAISALEKGTRWRRAPLVPVAVMFPVSRKGVMRRAQSLTTQPFTDAEVFQLFYLQLLFRAYFDVRFRGMTFILPGQSTRHLRSDVVAARSSGHHLVAFEHPTKSDEWLLFPARTRLLTLLNLEEAVVPIYATPTELQETSSLPLFGAGEALPCLGAAGRSAAQWAATVEVSSPGTAVLALAALFDMMKDRFGCSRGELWRRATGSAHAGASSFTPLLYRCSEAAVWASLQLSGGAFSRFFVPRSKRATAAAAASVVTASGTRPLHDILSASASSNSLFSGVPTGGSPQATKTRAASFVCPSSLTVIGLRPDTSTTMETVTGDLPDAGSVRGNSDGDQGKPEAFASSLDTVKLAGTHAREEVLSASESVPQVLGQALSVDTAAGAESAQSPHRISALVATVDAAEEKEAEGAEVLSLLVLADTDDAGLGEATIYNELPSAFSLGPSSPSTKRESLVARWRYYIQTGNCALFNGTTADVEVLGFLGRGGSGLVYRGIYGSQHLPVAVKVFVIPDGVSHEQYVRESLTDVAFYVLMNQLADFRVCYGGRAHDFIVSCQTPKGLPAEAAGEARRGDCEATTRLCYLVTDLMDGTVGRFLTENDADFDPMYDQLLNSPLRDGELFQLLYIQLAAKTLFDWKVLDMMLNNQLRGDNIGYRYVSRPPAHAAYLRENPEEAAALAASRPCYAGILYCFQFGRDEPLHYLRFPAEAHVVEHESLGPLRLICMIDIGQGMQPNVADLVRNGYIGETVLDTCIEDDGFGRYWPLNELYCRYVDVEGDLAKDVATWGSARRVGTQEDALRALRELFDHFTPRFGVEAPTQEELQTYLSFSWTYSNLDNIKAAYVYRAE</sequence>
<name>A0A836FN77_LEIEN</name>
<dbReference type="OrthoDB" id="243443at2759"/>
<accession>A0A836FN77</accession>
<keyword evidence="1" id="KW-0067">ATP-binding</keyword>
<feature type="binding site" evidence="1">
    <location>
        <position position="1034"/>
    </location>
    <ligand>
        <name>ATP</name>
        <dbReference type="ChEBI" id="CHEBI:30616"/>
    </ligand>
</feature>
<dbReference type="Proteomes" id="UP000674179">
    <property type="component" value="Chromosome 36"/>
</dbReference>
<dbReference type="PROSITE" id="PS00107">
    <property type="entry name" value="PROTEIN_KINASE_ATP"/>
    <property type="match status" value="1"/>
</dbReference>
<dbReference type="GeneID" id="94167858"/>
<evidence type="ECO:0000256" key="1">
    <source>
        <dbReference type="PROSITE-ProRule" id="PRU10141"/>
    </source>
</evidence>
<gene>
    <name evidence="3" type="ORF">CUR178_00567</name>
</gene>
<proteinExistence type="predicted"/>
<evidence type="ECO:0000256" key="2">
    <source>
        <dbReference type="SAM" id="MobiDB-lite"/>
    </source>
</evidence>
<evidence type="ECO:0000313" key="3">
    <source>
        <dbReference type="EMBL" id="KAG5465852.1"/>
    </source>
</evidence>
<dbReference type="RefSeq" id="XP_067688451.1">
    <property type="nucleotide sequence ID" value="XM_067832348.1"/>
</dbReference>
<dbReference type="EMBL" id="JAFHKP010000036">
    <property type="protein sequence ID" value="KAG5465852.1"/>
    <property type="molecule type" value="Genomic_DNA"/>
</dbReference>
<dbReference type="SUPFAM" id="SSF56112">
    <property type="entry name" value="Protein kinase-like (PK-like)"/>
    <property type="match status" value="1"/>
</dbReference>
<keyword evidence="4" id="KW-1185">Reference proteome</keyword>
<protein>
    <recommendedName>
        <fullName evidence="5">Protein kinase domain-containing protein</fullName>
    </recommendedName>
</protein>
<dbReference type="KEGG" id="lenr:94167858"/>
<evidence type="ECO:0000313" key="4">
    <source>
        <dbReference type="Proteomes" id="UP000674179"/>
    </source>
</evidence>
<keyword evidence="1" id="KW-0547">Nucleotide-binding</keyword>
<feature type="region of interest" description="Disordered" evidence="2">
    <location>
        <begin position="842"/>
        <end position="867"/>
    </location>
</feature>
<organism evidence="3 4">
    <name type="scientific">Leishmania enriettii</name>
    <dbReference type="NCBI Taxonomy" id="5663"/>
    <lineage>
        <taxon>Eukaryota</taxon>
        <taxon>Discoba</taxon>
        <taxon>Euglenozoa</taxon>
        <taxon>Kinetoplastea</taxon>
        <taxon>Metakinetoplastina</taxon>
        <taxon>Trypanosomatida</taxon>
        <taxon>Trypanosomatidae</taxon>
        <taxon>Leishmaniinae</taxon>
        <taxon>Leishmania</taxon>
    </lineage>
</organism>
<comment type="caution">
    <text evidence="3">The sequence shown here is derived from an EMBL/GenBank/DDBJ whole genome shotgun (WGS) entry which is preliminary data.</text>
</comment>